<evidence type="ECO:0000313" key="1">
    <source>
        <dbReference type="EMBL" id="OJJ17371.1"/>
    </source>
</evidence>
<accession>A0A1L9QKQ0</accession>
<sequence length="103" mass="12045">MNSNVLKETWWLADTEFPDLLWARIQVYKDGTAEMLSATGYRYKYKSEEEANSELFQDDYLPFHSLDEEDEEELGIPLSSIQIPSGESDDEIIQKMYVKRSLL</sequence>
<comment type="caution">
    <text evidence="1">The sequence shown here is derived from an EMBL/GenBank/DDBJ whole genome shotgun (WGS) entry which is preliminary data.</text>
</comment>
<evidence type="ECO:0000313" key="2">
    <source>
        <dbReference type="Proteomes" id="UP000183940"/>
    </source>
</evidence>
<protein>
    <submittedName>
        <fullName evidence="1">Uncharacterized protein</fullName>
    </submittedName>
</protein>
<gene>
    <name evidence="1" type="ORF">BI308_23020</name>
</gene>
<dbReference type="Proteomes" id="UP000183940">
    <property type="component" value="Unassembled WGS sequence"/>
</dbReference>
<reference evidence="1" key="1">
    <citation type="submission" date="2016-10" db="EMBL/GenBank/DDBJ databases">
        <title>CRISPR-Cas defence system in Roseofilum reptotaenium: evidence of a bacteriophage-cyanobacterium arms race in the coral black band disease.</title>
        <authorList>
            <person name="Buerger P."/>
            <person name="Wood-Charlson E.M."/>
            <person name="Weynberg K.D."/>
            <person name="Willis B."/>
            <person name="Van Oppen M.J."/>
        </authorList>
    </citation>
    <scope>NUCLEOTIDE SEQUENCE [LARGE SCALE GENOMIC DNA]</scope>
    <source>
        <strain evidence="1">AO1-A</strain>
    </source>
</reference>
<name>A0A1L9QKQ0_9CYAN</name>
<dbReference type="AlphaFoldDB" id="A0A1L9QKQ0"/>
<dbReference type="EMBL" id="MLAW01000060">
    <property type="protein sequence ID" value="OJJ17371.1"/>
    <property type="molecule type" value="Genomic_DNA"/>
</dbReference>
<organism evidence="1 2">
    <name type="scientific">Roseofilum reptotaenium AO1-A</name>
    <dbReference type="NCBI Taxonomy" id="1925591"/>
    <lineage>
        <taxon>Bacteria</taxon>
        <taxon>Bacillati</taxon>
        <taxon>Cyanobacteriota</taxon>
        <taxon>Cyanophyceae</taxon>
        <taxon>Desertifilales</taxon>
        <taxon>Desertifilaceae</taxon>
        <taxon>Roseofilum</taxon>
    </lineage>
</organism>
<proteinExistence type="predicted"/>
<keyword evidence="2" id="KW-1185">Reference proteome</keyword>